<comment type="caution">
    <text evidence="2">The sequence shown here is derived from an EMBL/GenBank/DDBJ whole genome shotgun (WGS) entry which is preliminary data.</text>
</comment>
<evidence type="ECO:0000313" key="3">
    <source>
        <dbReference type="Proteomes" id="UP000825729"/>
    </source>
</evidence>
<dbReference type="Proteomes" id="UP000825729">
    <property type="component" value="Unassembled WGS sequence"/>
</dbReference>
<feature type="compositionally biased region" description="Low complexity" evidence="1">
    <location>
        <begin position="68"/>
        <end position="79"/>
    </location>
</feature>
<sequence length="399" mass="41601">MAGGPTPALPPCALHTDRSALAAAAASAAAVAPPPHPSDAFRTLFHAMAKPPPPPLPAERNLDLARQSSSPRKSSDSSSPEFEFWRVRNACGAPEPDLVSADELFADGVLLPLHRLRETQQLRGEGAKLEETVSADGREEETQPAAPATAPVSASAEPVASTSRRWKDIFKIGEKIRSEGGVTGTAGAEEERDGGEKTEKTEKARKQQQQQQKKKKERKSSAAAASSVAGVHGGLGGGAADLNINIWPFARSRSAGTTGSRPKSAAGPPRKASSAPCSRSNSGGESKSKKWPASPGRTPLSGGVHLGRSSPVWQVRRGSGAKTAAFESASRTWRRTSDGGGSSSGKGRVLNLNVPLCIGYRHNLSCRSDSDGAGDGNGNGNGGNGSLFNFRNLFSKKVY</sequence>
<feature type="compositionally biased region" description="Low complexity" evidence="1">
    <location>
        <begin position="221"/>
        <end position="230"/>
    </location>
</feature>
<evidence type="ECO:0000313" key="2">
    <source>
        <dbReference type="EMBL" id="KAG9439860.1"/>
    </source>
</evidence>
<protein>
    <submittedName>
        <fullName evidence="2">Uncharacterized protein</fullName>
    </submittedName>
</protein>
<reference evidence="2 3" key="1">
    <citation type="submission" date="2021-07" db="EMBL/GenBank/DDBJ databases">
        <title>The Aristolochia fimbriata genome: insights into angiosperm evolution, floral development and chemical biosynthesis.</title>
        <authorList>
            <person name="Jiao Y."/>
        </authorList>
    </citation>
    <scope>NUCLEOTIDE SEQUENCE [LARGE SCALE GENOMIC DNA]</scope>
    <source>
        <strain evidence="2">IBCAS-2021</strain>
        <tissue evidence="2">Leaf</tissue>
    </source>
</reference>
<accession>A0AAV7DTD5</accession>
<proteinExistence type="predicted"/>
<gene>
    <name evidence="2" type="ORF">H6P81_020025</name>
</gene>
<feature type="compositionally biased region" description="Low complexity" evidence="1">
    <location>
        <begin position="143"/>
        <end position="163"/>
    </location>
</feature>
<feature type="region of interest" description="Disordered" evidence="1">
    <location>
        <begin position="177"/>
        <end position="346"/>
    </location>
</feature>
<feature type="region of interest" description="Disordered" evidence="1">
    <location>
        <begin position="118"/>
        <end position="164"/>
    </location>
</feature>
<keyword evidence="3" id="KW-1185">Reference proteome</keyword>
<feature type="compositionally biased region" description="Polar residues" evidence="1">
    <location>
        <begin position="275"/>
        <end position="285"/>
    </location>
</feature>
<dbReference type="EMBL" id="JAINDJ010000008">
    <property type="protein sequence ID" value="KAG9439860.1"/>
    <property type="molecule type" value="Genomic_DNA"/>
</dbReference>
<name>A0AAV7DTD5_ARIFI</name>
<organism evidence="2 3">
    <name type="scientific">Aristolochia fimbriata</name>
    <name type="common">White veined hardy Dutchman's pipe vine</name>
    <dbReference type="NCBI Taxonomy" id="158543"/>
    <lineage>
        <taxon>Eukaryota</taxon>
        <taxon>Viridiplantae</taxon>
        <taxon>Streptophyta</taxon>
        <taxon>Embryophyta</taxon>
        <taxon>Tracheophyta</taxon>
        <taxon>Spermatophyta</taxon>
        <taxon>Magnoliopsida</taxon>
        <taxon>Magnoliidae</taxon>
        <taxon>Piperales</taxon>
        <taxon>Aristolochiaceae</taxon>
        <taxon>Aristolochia</taxon>
    </lineage>
</organism>
<feature type="region of interest" description="Disordered" evidence="1">
    <location>
        <begin position="45"/>
        <end position="81"/>
    </location>
</feature>
<feature type="compositionally biased region" description="Basic and acidic residues" evidence="1">
    <location>
        <begin position="194"/>
        <end position="205"/>
    </location>
</feature>
<dbReference type="AlphaFoldDB" id="A0AAV7DTD5"/>
<evidence type="ECO:0000256" key="1">
    <source>
        <dbReference type="SAM" id="MobiDB-lite"/>
    </source>
</evidence>
<dbReference type="PANTHER" id="PTHR35132:SF1">
    <property type="entry name" value="SERINE_ARGININE REPETITIVE MATRIX-LIKE PROTEIN"/>
    <property type="match status" value="1"/>
</dbReference>
<dbReference type="PANTHER" id="PTHR35132">
    <property type="entry name" value="SERINE/ARGININE REPETITIVE MATRIX-LIKE PROTEIN"/>
    <property type="match status" value="1"/>
</dbReference>
<feature type="compositionally biased region" description="Basic and acidic residues" evidence="1">
    <location>
        <begin position="118"/>
        <end position="141"/>
    </location>
</feature>